<dbReference type="InterPro" id="IPR032508">
    <property type="entry name" value="FecR_C"/>
</dbReference>
<dbReference type="PANTHER" id="PTHR30273">
    <property type="entry name" value="PERIPLASMIC SIGNAL SENSOR AND SIGMA FACTOR ACTIVATOR FECR-RELATED"/>
    <property type="match status" value="1"/>
</dbReference>
<keyword evidence="1" id="KW-1133">Transmembrane helix</keyword>
<dbReference type="RefSeq" id="WP_083361843.1">
    <property type="nucleotide sequence ID" value="NZ_FNGY01000004.1"/>
</dbReference>
<organism evidence="4 5">
    <name type="scientific">Pedobacter steynii</name>
    <dbReference type="NCBI Taxonomy" id="430522"/>
    <lineage>
        <taxon>Bacteria</taxon>
        <taxon>Pseudomonadati</taxon>
        <taxon>Bacteroidota</taxon>
        <taxon>Sphingobacteriia</taxon>
        <taxon>Sphingobacteriales</taxon>
        <taxon>Sphingobacteriaceae</taxon>
        <taxon>Pedobacter</taxon>
    </lineage>
</organism>
<dbReference type="Gene3D" id="3.55.50.30">
    <property type="match status" value="1"/>
</dbReference>
<dbReference type="Gene3D" id="2.60.120.1440">
    <property type="match status" value="1"/>
</dbReference>
<dbReference type="InterPro" id="IPR012373">
    <property type="entry name" value="Ferrdict_sens_TM"/>
</dbReference>
<accession>A0A1G9UJ54</accession>
<evidence type="ECO:0000259" key="2">
    <source>
        <dbReference type="Pfam" id="PF04773"/>
    </source>
</evidence>
<dbReference type="EMBL" id="FNGY01000004">
    <property type="protein sequence ID" value="SDM59936.1"/>
    <property type="molecule type" value="Genomic_DNA"/>
</dbReference>
<protein>
    <submittedName>
        <fullName evidence="4">FecR protein</fullName>
    </submittedName>
</protein>
<feature type="domain" description="Protein FecR C-terminal" evidence="3">
    <location>
        <begin position="323"/>
        <end position="390"/>
    </location>
</feature>
<dbReference type="Pfam" id="PF16344">
    <property type="entry name" value="FecR_C"/>
    <property type="match status" value="1"/>
</dbReference>
<keyword evidence="1" id="KW-0472">Membrane</keyword>
<dbReference type="Pfam" id="PF04773">
    <property type="entry name" value="FecR"/>
    <property type="match status" value="1"/>
</dbReference>
<dbReference type="PANTHER" id="PTHR30273:SF2">
    <property type="entry name" value="PROTEIN FECR"/>
    <property type="match status" value="1"/>
</dbReference>
<dbReference type="STRING" id="430522.BFS30_21375"/>
<evidence type="ECO:0000313" key="5">
    <source>
        <dbReference type="Proteomes" id="UP000183200"/>
    </source>
</evidence>
<reference evidence="5" key="1">
    <citation type="submission" date="2016-10" db="EMBL/GenBank/DDBJ databases">
        <authorList>
            <person name="Varghese N."/>
            <person name="Submissions S."/>
        </authorList>
    </citation>
    <scope>NUCLEOTIDE SEQUENCE [LARGE SCALE GENOMIC DNA]</scope>
    <source>
        <strain evidence="5">DSM 19110</strain>
    </source>
</reference>
<evidence type="ECO:0000313" key="4">
    <source>
        <dbReference type="EMBL" id="SDM59936.1"/>
    </source>
</evidence>
<dbReference type="FunFam" id="2.60.120.1440:FF:000001">
    <property type="entry name" value="Putative anti-sigma factor"/>
    <property type="match status" value="1"/>
</dbReference>
<feature type="domain" description="FecR protein" evidence="2">
    <location>
        <begin position="184"/>
        <end position="280"/>
    </location>
</feature>
<evidence type="ECO:0000256" key="1">
    <source>
        <dbReference type="SAM" id="Phobius"/>
    </source>
</evidence>
<keyword evidence="1" id="KW-0812">Transmembrane</keyword>
<dbReference type="OrthoDB" id="1099963at2"/>
<evidence type="ECO:0000259" key="3">
    <source>
        <dbReference type="Pfam" id="PF16344"/>
    </source>
</evidence>
<name>A0A1G9UJ54_9SPHI</name>
<feature type="transmembrane region" description="Helical" evidence="1">
    <location>
        <begin position="88"/>
        <end position="109"/>
    </location>
</feature>
<proteinExistence type="predicted"/>
<dbReference type="AlphaFoldDB" id="A0A1G9UJ54"/>
<sequence length="392" mass="43835">MDNKLTPFGPDWDIVLEKLEASKASGLELNSEEENLLQELQQIRTDATQAFKAYNAFDTDKKWAELKQQIQPDQTDKNSNKKRKPIKLWLKISAAAAAIFIIVGIGLVLQKDGQQNKNIFHNDIPAGKNSATLTLDNGKKIILSNTTSGQLASEAGILISKSADGEVIYSIKNQTENAANKSNTLSTVNGQTYRLQLPDQSKVWLNAASSIKFPASFAGLKNRKVKLTGEAYFEISKDKEHPFIVETTQQEVQVLGTHFNINTYEDKQNTTTTLLEGSVKITNEHKIQQLLKPGETALVNNTANILVSPADTKSALAWKNGDFRFNEERIDEIMLKISRWYDIEVTYHGPISKEKFSGKISRNKNISEVLNMLSYSNAVKFIVEGRRVTVMQ</sequence>
<dbReference type="GO" id="GO:0016989">
    <property type="term" value="F:sigma factor antagonist activity"/>
    <property type="evidence" value="ECO:0007669"/>
    <property type="project" value="TreeGrafter"/>
</dbReference>
<dbReference type="InterPro" id="IPR006860">
    <property type="entry name" value="FecR"/>
</dbReference>
<gene>
    <name evidence="4" type="ORF">SAMN05421820_104188</name>
</gene>
<dbReference type="Proteomes" id="UP000183200">
    <property type="component" value="Unassembled WGS sequence"/>
</dbReference>
<keyword evidence="5" id="KW-1185">Reference proteome</keyword>